<evidence type="ECO:0000256" key="1">
    <source>
        <dbReference type="SAM" id="MobiDB-lite"/>
    </source>
</evidence>
<feature type="compositionally biased region" description="Basic and acidic residues" evidence="1">
    <location>
        <begin position="142"/>
        <end position="152"/>
    </location>
</feature>
<feature type="compositionally biased region" description="Acidic residues" evidence="1">
    <location>
        <begin position="63"/>
        <end position="76"/>
    </location>
</feature>
<reference evidence="2" key="1">
    <citation type="submission" date="2022-04" db="EMBL/GenBank/DDBJ databases">
        <title>Carnegiea gigantea Genome sequencing and assembly v2.</title>
        <authorList>
            <person name="Copetti D."/>
            <person name="Sanderson M.J."/>
            <person name="Burquez A."/>
            <person name="Wojciechowski M.F."/>
        </authorList>
    </citation>
    <scope>NUCLEOTIDE SEQUENCE</scope>
    <source>
        <strain evidence="2">SGP5-SGP5p</strain>
        <tissue evidence="2">Aerial part</tissue>
    </source>
</reference>
<dbReference type="Proteomes" id="UP001153076">
    <property type="component" value="Unassembled WGS sequence"/>
</dbReference>
<gene>
    <name evidence="2" type="ORF">Cgig2_025041</name>
</gene>
<evidence type="ECO:0000313" key="2">
    <source>
        <dbReference type="EMBL" id="KAJ8421080.1"/>
    </source>
</evidence>
<sequence>MPIEGSSSLRCIRATEEEKVITIVHGAVNMTNSFPQRTLLIIGVDGAGVIDNDLEITPHFNEDEAEDTPAKEEDDVKQEKEPSLHRTAVGDFQGNPVEVNSDNEDDDPNPINEFGEEPNKELVDKLKRDSTFEEEDYPGEPKPNEEEPTKEFELEEEKEATSEPALKSPASNTTYDDKRTYSRTYWSILDKWMALSILVMHLD</sequence>
<feature type="compositionally biased region" description="Basic and acidic residues" evidence="1">
    <location>
        <begin position="117"/>
        <end position="131"/>
    </location>
</feature>
<protein>
    <submittedName>
        <fullName evidence="2">Uncharacterized protein</fullName>
    </submittedName>
</protein>
<evidence type="ECO:0000313" key="3">
    <source>
        <dbReference type="Proteomes" id="UP001153076"/>
    </source>
</evidence>
<keyword evidence="3" id="KW-1185">Reference proteome</keyword>
<comment type="caution">
    <text evidence="2">The sequence shown here is derived from an EMBL/GenBank/DDBJ whole genome shotgun (WGS) entry which is preliminary data.</text>
</comment>
<name>A0A9Q1GL49_9CARY</name>
<dbReference type="AlphaFoldDB" id="A0A9Q1GL49"/>
<accession>A0A9Q1GL49</accession>
<feature type="region of interest" description="Disordered" evidence="1">
    <location>
        <begin position="59"/>
        <end position="176"/>
    </location>
</feature>
<organism evidence="2 3">
    <name type="scientific">Carnegiea gigantea</name>
    <dbReference type="NCBI Taxonomy" id="171969"/>
    <lineage>
        <taxon>Eukaryota</taxon>
        <taxon>Viridiplantae</taxon>
        <taxon>Streptophyta</taxon>
        <taxon>Embryophyta</taxon>
        <taxon>Tracheophyta</taxon>
        <taxon>Spermatophyta</taxon>
        <taxon>Magnoliopsida</taxon>
        <taxon>eudicotyledons</taxon>
        <taxon>Gunneridae</taxon>
        <taxon>Pentapetalae</taxon>
        <taxon>Caryophyllales</taxon>
        <taxon>Cactineae</taxon>
        <taxon>Cactaceae</taxon>
        <taxon>Cactoideae</taxon>
        <taxon>Echinocereeae</taxon>
        <taxon>Carnegiea</taxon>
    </lineage>
</organism>
<dbReference type="EMBL" id="JAKOGI010002934">
    <property type="protein sequence ID" value="KAJ8421080.1"/>
    <property type="molecule type" value="Genomic_DNA"/>
</dbReference>
<proteinExistence type="predicted"/>